<protein>
    <submittedName>
        <fullName evidence="3">Uncharacterized protein</fullName>
    </submittedName>
</protein>
<dbReference type="InterPro" id="IPR004244">
    <property type="entry name" value="Transposase_22"/>
</dbReference>
<reference evidence="3" key="1">
    <citation type="submission" date="2023-10" db="EMBL/GenBank/DDBJ databases">
        <title>Genome assemblies of two species of porcelain crab, Petrolisthes cinctipes and Petrolisthes manimaculis (Anomura: Porcellanidae).</title>
        <authorList>
            <person name="Angst P."/>
        </authorList>
    </citation>
    <scope>NUCLEOTIDE SEQUENCE</scope>
    <source>
        <strain evidence="3">PB745_01</strain>
        <tissue evidence="3">Gill</tissue>
    </source>
</reference>
<evidence type="ECO:0000313" key="3">
    <source>
        <dbReference type="EMBL" id="KAK3888057.1"/>
    </source>
</evidence>
<evidence type="ECO:0000256" key="2">
    <source>
        <dbReference type="SAM" id="MobiDB-lite"/>
    </source>
</evidence>
<dbReference type="Gene3D" id="3.30.70.1820">
    <property type="entry name" value="L1 transposable element, RRM domain"/>
    <property type="match status" value="1"/>
</dbReference>
<feature type="compositionally biased region" description="Basic and acidic residues" evidence="2">
    <location>
        <begin position="279"/>
        <end position="290"/>
    </location>
</feature>
<sequence>MLTIEDIKTMLDMQQQAYRDAMEMVMKDLSSRIRQVESSNTELIRSLQYTQKEVEDLRADKKTLIEEVTTLKKELCKKSEVEDKFIQLQSRIDYQEDYSRRNNLRFDGLDETPNETWEETQVKIQHLMRDKLEMGVLQLERAQRVGPKYTSTRPHTVVASFSKFEDRQAALRNSAKLKNTNININEDLCESSVTARKVQLPELKKTRADGKIAYFSHTKLVIRERGERTAQTQAVSTRPAASVMIVTPAATFAGGAASVGAVTGAGAVAAGEASAGMEDDQRGEGHEVAAQRKSKRKK</sequence>
<dbReference type="AlphaFoldDB" id="A0AAE1G8G7"/>
<dbReference type="Proteomes" id="UP001286313">
    <property type="component" value="Unassembled WGS sequence"/>
</dbReference>
<evidence type="ECO:0000256" key="1">
    <source>
        <dbReference type="SAM" id="Coils"/>
    </source>
</evidence>
<organism evidence="3 4">
    <name type="scientific">Petrolisthes cinctipes</name>
    <name type="common">Flat porcelain crab</name>
    <dbReference type="NCBI Taxonomy" id="88211"/>
    <lineage>
        <taxon>Eukaryota</taxon>
        <taxon>Metazoa</taxon>
        <taxon>Ecdysozoa</taxon>
        <taxon>Arthropoda</taxon>
        <taxon>Crustacea</taxon>
        <taxon>Multicrustacea</taxon>
        <taxon>Malacostraca</taxon>
        <taxon>Eumalacostraca</taxon>
        <taxon>Eucarida</taxon>
        <taxon>Decapoda</taxon>
        <taxon>Pleocyemata</taxon>
        <taxon>Anomura</taxon>
        <taxon>Galatheoidea</taxon>
        <taxon>Porcellanidae</taxon>
        <taxon>Petrolisthes</taxon>
    </lineage>
</organism>
<proteinExistence type="predicted"/>
<feature type="coiled-coil region" evidence="1">
    <location>
        <begin position="47"/>
        <end position="74"/>
    </location>
</feature>
<gene>
    <name evidence="3" type="ORF">Pcinc_007847</name>
</gene>
<dbReference type="PANTHER" id="PTHR11505">
    <property type="entry name" value="L1 TRANSPOSABLE ELEMENT-RELATED"/>
    <property type="match status" value="1"/>
</dbReference>
<evidence type="ECO:0000313" key="4">
    <source>
        <dbReference type="Proteomes" id="UP001286313"/>
    </source>
</evidence>
<keyword evidence="4" id="KW-1185">Reference proteome</keyword>
<comment type="caution">
    <text evidence="3">The sequence shown here is derived from an EMBL/GenBank/DDBJ whole genome shotgun (WGS) entry which is preliminary data.</text>
</comment>
<feature type="region of interest" description="Disordered" evidence="2">
    <location>
        <begin position="269"/>
        <end position="298"/>
    </location>
</feature>
<accession>A0AAE1G8G7</accession>
<name>A0AAE1G8G7_PETCI</name>
<dbReference type="EMBL" id="JAWQEG010000588">
    <property type="protein sequence ID" value="KAK3888057.1"/>
    <property type="molecule type" value="Genomic_DNA"/>
</dbReference>
<keyword evidence="1" id="KW-0175">Coiled coil</keyword>